<dbReference type="SMART" id="SM00462">
    <property type="entry name" value="PTB"/>
    <property type="match status" value="1"/>
</dbReference>
<dbReference type="eggNOG" id="KOG3536">
    <property type="taxonomic scope" value="Eukaryota"/>
</dbReference>
<dbReference type="Proteomes" id="UP000001357">
    <property type="component" value="Unassembled WGS sequence"/>
</dbReference>
<evidence type="ECO:0000259" key="2">
    <source>
        <dbReference type="PROSITE" id="PS01179"/>
    </source>
</evidence>
<dbReference type="FunCoup" id="A9V4F8">
    <property type="interactions" value="121"/>
</dbReference>
<evidence type="ECO:0000313" key="4">
    <source>
        <dbReference type="Proteomes" id="UP000001357"/>
    </source>
</evidence>
<dbReference type="InParanoid" id="A9V4F8"/>
<dbReference type="RefSeq" id="XP_001747528.1">
    <property type="nucleotide sequence ID" value="XM_001747476.1"/>
</dbReference>
<dbReference type="InterPro" id="IPR051133">
    <property type="entry name" value="Adapter_Engulfment-Domain"/>
</dbReference>
<dbReference type="PANTHER" id="PTHR11232:SF45">
    <property type="entry name" value="GENE 7694-RELATED"/>
    <property type="match status" value="1"/>
</dbReference>
<protein>
    <recommendedName>
        <fullName evidence="2">PID domain-containing protein</fullName>
    </recommendedName>
</protein>
<dbReference type="InterPro" id="IPR006020">
    <property type="entry name" value="PTB/PI_dom"/>
</dbReference>
<evidence type="ECO:0000256" key="1">
    <source>
        <dbReference type="SAM" id="MobiDB-lite"/>
    </source>
</evidence>
<dbReference type="GeneID" id="5892753"/>
<feature type="compositionally biased region" description="Low complexity" evidence="1">
    <location>
        <begin position="209"/>
        <end position="223"/>
    </location>
</feature>
<reference evidence="3 4" key="1">
    <citation type="journal article" date="2008" name="Nature">
        <title>The genome of the choanoflagellate Monosiga brevicollis and the origin of metazoans.</title>
        <authorList>
            <consortium name="JGI Sequencing"/>
            <person name="King N."/>
            <person name="Westbrook M.J."/>
            <person name="Young S.L."/>
            <person name="Kuo A."/>
            <person name="Abedin M."/>
            <person name="Chapman J."/>
            <person name="Fairclough S."/>
            <person name="Hellsten U."/>
            <person name="Isogai Y."/>
            <person name="Letunic I."/>
            <person name="Marr M."/>
            <person name="Pincus D."/>
            <person name="Putnam N."/>
            <person name="Rokas A."/>
            <person name="Wright K.J."/>
            <person name="Zuzow R."/>
            <person name="Dirks W."/>
            <person name="Good M."/>
            <person name="Goodstein D."/>
            <person name="Lemons D."/>
            <person name="Li W."/>
            <person name="Lyons J.B."/>
            <person name="Morris A."/>
            <person name="Nichols S."/>
            <person name="Richter D.J."/>
            <person name="Salamov A."/>
            <person name="Bork P."/>
            <person name="Lim W.A."/>
            <person name="Manning G."/>
            <person name="Miller W.T."/>
            <person name="McGinnis W."/>
            <person name="Shapiro H."/>
            <person name="Tjian R."/>
            <person name="Grigoriev I.V."/>
            <person name="Rokhsar D."/>
        </authorList>
    </citation>
    <scope>NUCLEOTIDE SEQUENCE [LARGE SCALE GENOMIC DNA]</scope>
    <source>
        <strain evidence="4">MX1 / ATCC 50154</strain>
    </source>
</reference>
<feature type="domain" description="PID" evidence="2">
    <location>
        <begin position="62"/>
        <end position="196"/>
    </location>
</feature>
<dbReference type="AlphaFoldDB" id="A9V4F8"/>
<gene>
    <name evidence="3" type="ORF">MONBRDRAFT_33264</name>
</gene>
<dbReference type="PROSITE" id="PS01179">
    <property type="entry name" value="PID"/>
    <property type="match status" value="1"/>
</dbReference>
<feature type="region of interest" description="Disordered" evidence="1">
    <location>
        <begin position="197"/>
        <end position="240"/>
    </location>
</feature>
<dbReference type="STRING" id="81824.A9V4F8"/>
<dbReference type="CDD" id="cd00934">
    <property type="entry name" value="PTB"/>
    <property type="match status" value="1"/>
</dbReference>
<evidence type="ECO:0000313" key="3">
    <source>
        <dbReference type="EMBL" id="EDQ87608.1"/>
    </source>
</evidence>
<dbReference type="PANTHER" id="PTHR11232">
    <property type="entry name" value="PHOSPHOTYROSINE INTERACTION DOMAIN-CONTAINING FAMILY MEMBER"/>
    <property type="match status" value="1"/>
</dbReference>
<dbReference type="InterPro" id="IPR011993">
    <property type="entry name" value="PH-like_dom_sf"/>
</dbReference>
<organism evidence="3 4">
    <name type="scientific">Monosiga brevicollis</name>
    <name type="common">Choanoflagellate</name>
    <dbReference type="NCBI Taxonomy" id="81824"/>
    <lineage>
        <taxon>Eukaryota</taxon>
        <taxon>Choanoflagellata</taxon>
        <taxon>Craspedida</taxon>
        <taxon>Salpingoecidae</taxon>
        <taxon>Monosiga</taxon>
    </lineage>
</organism>
<feature type="compositionally biased region" description="Polar residues" evidence="1">
    <location>
        <begin position="229"/>
        <end position="240"/>
    </location>
</feature>
<dbReference type="EMBL" id="CH991558">
    <property type="protein sequence ID" value="EDQ87608.1"/>
    <property type="molecule type" value="Genomic_DNA"/>
</dbReference>
<dbReference type="KEGG" id="mbr:MONBRDRAFT_33264"/>
<sequence length="304" mass="33771">MVKMAAPRGMTQPATAYFPDAEEPSTLPVSSPDDPIMILSPELLGSARLPPMSSQERQQYIDGFTIKAKYVGTIEVPESRGEQMAITAINRVRAAHKASKEQKQRVWLAISTAGLKIMNFSHYTIQDSYALSQISYTTLLPSNPQVFSVVTANTSVQPPVYKCHVFKSKSRSREITTLLGRCFSIELEEQRKRIQERSQYASRAATPQGGARSRAATSSAGYRPVQPRSRASTLNGSGGSSSFPAIVSEIHRKIEQLPINSADSAFLQIRLDQLSDLYTHAQNRLEETQSRLMHERSLRRQSQA</sequence>
<keyword evidence="4" id="KW-1185">Reference proteome</keyword>
<feature type="region of interest" description="Disordered" evidence="1">
    <location>
        <begin position="1"/>
        <end position="31"/>
    </location>
</feature>
<dbReference type="SUPFAM" id="SSF50729">
    <property type="entry name" value="PH domain-like"/>
    <property type="match status" value="1"/>
</dbReference>
<dbReference type="Pfam" id="PF00640">
    <property type="entry name" value="PID"/>
    <property type="match status" value="1"/>
</dbReference>
<accession>A9V4F8</accession>
<name>A9V4F8_MONBE</name>
<proteinExistence type="predicted"/>
<dbReference type="Gene3D" id="2.30.29.30">
    <property type="entry name" value="Pleckstrin-homology domain (PH domain)/Phosphotyrosine-binding domain (PTB)"/>
    <property type="match status" value="1"/>
</dbReference>